<evidence type="ECO:0000256" key="1">
    <source>
        <dbReference type="ARBA" id="ARBA00005196"/>
    </source>
</evidence>
<comment type="pathway">
    <text evidence="1 8">Amino-acid biosynthesis; L-lysine biosynthesis via DAP pathway; DL-2,6-diaminopimelate from LL-2,6-diaminopimelate: step 1/1.</text>
</comment>
<evidence type="ECO:0000313" key="11">
    <source>
        <dbReference type="Proteomes" id="UP001652394"/>
    </source>
</evidence>
<keyword evidence="5 8" id="KW-0457">Lysine biosynthesis</keyword>
<name>A0ABT2TF11_9FIRM</name>
<dbReference type="Gene3D" id="3.10.310.10">
    <property type="entry name" value="Diaminopimelate Epimerase, Chain A, domain 1"/>
    <property type="match status" value="2"/>
</dbReference>
<dbReference type="SUPFAM" id="SSF54506">
    <property type="entry name" value="Diaminopimelate epimerase-like"/>
    <property type="match status" value="2"/>
</dbReference>
<feature type="binding site" evidence="8">
    <location>
        <begin position="72"/>
        <end position="73"/>
    </location>
    <ligand>
        <name>substrate</name>
    </ligand>
</feature>
<keyword evidence="4 8" id="KW-0028">Amino-acid biosynthesis</keyword>
<feature type="active site" evidence="9">
    <location>
        <position position="71"/>
    </location>
</feature>
<feature type="active site" description="Proton acceptor" evidence="8">
    <location>
        <position position="220"/>
    </location>
</feature>
<feature type="site" description="Could be important to modulate the pK values of the two catalytic cysteine residues" evidence="8">
    <location>
        <position position="162"/>
    </location>
</feature>
<feature type="binding site" evidence="8">
    <location>
        <position position="62"/>
    </location>
    <ligand>
        <name>substrate</name>
    </ligand>
</feature>
<comment type="catalytic activity">
    <reaction evidence="7 8">
        <text>(2S,6S)-2,6-diaminopimelate = meso-2,6-diaminopimelate</text>
        <dbReference type="Rhea" id="RHEA:15393"/>
        <dbReference type="ChEBI" id="CHEBI:57609"/>
        <dbReference type="ChEBI" id="CHEBI:57791"/>
        <dbReference type="EC" id="5.1.1.7"/>
    </reaction>
</comment>
<keyword evidence="6 8" id="KW-0413">Isomerase</keyword>
<feature type="active site" description="Proton donor" evidence="8">
    <location>
        <position position="71"/>
    </location>
</feature>
<comment type="similarity">
    <text evidence="2 8">Belongs to the diaminopimelate epimerase family.</text>
</comment>
<dbReference type="PANTHER" id="PTHR31689">
    <property type="entry name" value="DIAMINOPIMELATE EPIMERASE, CHLOROPLASTIC"/>
    <property type="match status" value="1"/>
</dbReference>
<evidence type="ECO:0000256" key="9">
    <source>
        <dbReference type="PROSITE-ProRule" id="PRU10125"/>
    </source>
</evidence>
<evidence type="ECO:0000256" key="4">
    <source>
        <dbReference type="ARBA" id="ARBA00022605"/>
    </source>
</evidence>
<comment type="function">
    <text evidence="8">Catalyzes the stereoinversion of LL-2,6-diaminopimelate (L,L-DAP) to meso-diaminopimelate (meso-DAP), a precursor of L-lysine and an essential component of the bacterial peptidoglycan.</text>
</comment>
<dbReference type="InterPro" id="IPR001653">
    <property type="entry name" value="DAP_epimerase_DapF"/>
</dbReference>
<gene>
    <name evidence="8 10" type="primary">dapF</name>
    <name evidence="10" type="ORF">OCV51_12125</name>
</gene>
<sequence>MKFTKMQGLGNDYVYVNCFSEEVKDPSGLAKKISDRHFGVGADGLILICPSKKADFEMKMYNADGSRGEMCGNGIRCVAKYVYDYGLTDKTHISIETLAGIKYLDLTVEEKKVVLVKVDMGNPILEPAKIPVKAEGESVIDAPIIVNGAEYKMTCISMGNPHAVVFWDGVDDMEIEKIGPSFETHERFPNRVNTEFVEVLDRKTVKMRVWERGSGETLACGTGACAVAVACILNGRTEDMVCVKLLGGDLLIRWDREKNIVYMTGPAEVVFDGEWNE</sequence>
<dbReference type="Proteomes" id="UP001652394">
    <property type="component" value="Unassembled WGS sequence"/>
</dbReference>
<evidence type="ECO:0000256" key="3">
    <source>
        <dbReference type="ARBA" id="ARBA00013080"/>
    </source>
</evidence>
<organism evidence="10 11">
    <name type="scientific">Faecalicatena acetigenes</name>
    <dbReference type="NCBI Taxonomy" id="2981790"/>
    <lineage>
        <taxon>Bacteria</taxon>
        <taxon>Bacillati</taxon>
        <taxon>Bacillota</taxon>
        <taxon>Clostridia</taxon>
        <taxon>Lachnospirales</taxon>
        <taxon>Lachnospiraceae</taxon>
        <taxon>Faecalicatena</taxon>
    </lineage>
</organism>
<dbReference type="GO" id="GO:0008837">
    <property type="term" value="F:diaminopimelate epimerase activity"/>
    <property type="evidence" value="ECO:0007669"/>
    <property type="project" value="UniProtKB-EC"/>
</dbReference>
<feature type="binding site" evidence="8">
    <location>
        <position position="11"/>
    </location>
    <ligand>
        <name>substrate</name>
    </ligand>
</feature>
<evidence type="ECO:0000313" key="10">
    <source>
        <dbReference type="EMBL" id="MCU6748392.1"/>
    </source>
</evidence>
<dbReference type="PROSITE" id="PS01326">
    <property type="entry name" value="DAP_EPIMERASE"/>
    <property type="match status" value="1"/>
</dbReference>
<dbReference type="NCBIfam" id="TIGR00652">
    <property type="entry name" value="DapF"/>
    <property type="match status" value="1"/>
</dbReference>
<reference evidence="10 11" key="1">
    <citation type="journal article" date="2021" name="ISME Commun">
        <title>Automated analysis of genomic sequences facilitates high-throughput and comprehensive description of bacteria.</title>
        <authorList>
            <person name="Hitch T.C.A."/>
        </authorList>
    </citation>
    <scope>NUCLEOTIDE SEQUENCE [LARGE SCALE GENOMIC DNA]</scope>
    <source>
        <strain evidence="10 11">H2_18</strain>
    </source>
</reference>
<comment type="subcellular location">
    <subcellularLocation>
        <location evidence="8">Cytoplasm</location>
    </subcellularLocation>
</comment>
<feature type="binding site" evidence="8">
    <location>
        <begin position="211"/>
        <end position="212"/>
    </location>
    <ligand>
        <name>substrate</name>
    </ligand>
</feature>
<keyword evidence="11" id="KW-1185">Reference proteome</keyword>
<evidence type="ECO:0000256" key="2">
    <source>
        <dbReference type="ARBA" id="ARBA00010219"/>
    </source>
</evidence>
<evidence type="ECO:0000256" key="8">
    <source>
        <dbReference type="HAMAP-Rule" id="MF_00197"/>
    </source>
</evidence>
<evidence type="ECO:0000256" key="7">
    <source>
        <dbReference type="ARBA" id="ARBA00051712"/>
    </source>
</evidence>
<evidence type="ECO:0000256" key="5">
    <source>
        <dbReference type="ARBA" id="ARBA00023154"/>
    </source>
</evidence>
<dbReference type="EMBL" id="JAOQJX010000022">
    <property type="protein sequence ID" value="MCU6748392.1"/>
    <property type="molecule type" value="Genomic_DNA"/>
</dbReference>
<dbReference type="RefSeq" id="WP_059066170.1">
    <property type="nucleotide sequence ID" value="NZ_JAOQJX010000022.1"/>
</dbReference>
<comment type="caution">
    <text evidence="10">The sequence shown here is derived from an EMBL/GenBank/DDBJ whole genome shotgun (WGS) entry which is preliminary data.</text>
</comment>
<dbReference type="Pfam" id="PF01678">
    <property type="entry name" value="DAP_epimerase"/>
    <property type="match status" value="2"/>
</dbReference>
<accession>A0ABT2TF11</accession>
<dbReference type="HAMAP" id="MF_00197">
    <property type="entry name" value="DAP_epimerase"/>
    <property type="match status" value="1"/>
</dbReference>
<dbReference type="InterPro" id="IPR018510">
    <property type="entry name" value="DAP_epimerase_AS"/>
</dbReference>
<dbReference type="EC" id="5.1.1.7" evidence="3 8"/>
<feature type="site" description="Could be important to modulate the pK values of the two catalytic cysteine residues" evidence="8">
    <location>
        <position position="211"/>
    </location>
</feature>
<dbReference type="PANTHER" id="PTHR31689:SF0">
    <property type="entry name" value="DIAMINOPIMELATE EPIMERASE"/>
    <property type="match status" value="1"/>
</dbReference>
<feature type="binding site" evidence="8">
    <location>
        <begin position="221"/>
        <end position="222"/>
    </location>
    <ligand>
        <name>substrate</name>
    </ligand>
</feature>
<evidence type="ECO:0000256" key="6">
    <source>
        <dbReference type="ARBA" id="ARBA00023235"/>
    </source>
</evidence>
<protein>
    <recommendedName>
        <fullName evidence="3 8">Diaminopimelate epimerase</fullName>
        <shortName evidence="8">DAP epimerase</shortName>
        <ecNumber evidence="3 8">5.1.1.7</ecNumber>
    </recommendedName>
    <alternativeName>
        <fullName evidence="8">PLP-independent amino acid racemase</fullName>
    </alternativeName>
</protein>
<feature type="binding site" evidence="8">
    <location>
        <position position="160"/>
    </location>
    <ligand>
        <name>substrate</name>
    </ligand>
</feature>
<proteinExistence type="inferred from homology"/>
<comment type="subunit">
    <text evidence="8">Homodimer.</text>
</comment>
<comment type="caution">
    <text evidence="8">Lacks conserved residue(s) required for the propagation of feature annotation.</text>
</comment>
<feature type="binding site" evidence="8">
    <location>
        <position position="193"/>
    </location>
    <ligand>
        <name>substrate</name>
    </ligand>
</feature>
<keyword evidence="8" id="KW-0963">Cytoplasm</keyword>